<dbReference type="Gene3D" id="3.30.530.20">
    <property type="match status" value="2"/>
</dbReference>
<keyword evidence="4" id="KW-1185">Reference proteome</keyword>
<dbReference type="Pfam" id="PF08327">
    <property type="entry name" value="AHSA1"/>
    <property type="match status" value="2"/>
</dbReference>
<gene>
    <name evidence="3" type="ORF">GEMMAAP_01850</name>
</gene>
<reference evidence="3 4" key="2">
    <citation type="journal article" date="2016" name="Environ. Microbiol. Rep.">
        <title>Metagenomic evidence for the presence of phototrophic Gemmatimonadetes bacteria in diverse environments.</title>
        <authorList>
            <person name="Zeng Y."/>
            <person name="Baumbach J."/>
            <person name="Barbosa E.G."/>
            <person name="Azevedo V."/>
            <person name="Zhang C."/>
            <person name="Koblizek M."/>
        </authorList>
    </citation>
    <scope>NUCLEOTIDE SEQUENCE [LARGE SCALE GENOMIC DNA]</scope>
    <source>
        <strain evidence="3 4">AP64</strain>
    </source>
</reference>
<comment type="similarity">
    <text evidence="1">Belongs to the AHA1 family.</text>
</comment>
<evidence type="ECO:0000313" key="4">
    <source>
        <dbReference type="Proteomes" id="UP000076404"/>
    </source>
</evidence>
<dbReference type="InterPro" id="IPR023393">
    <property type="entry name" value="START-like_dom_sf"/>
</dbReference>
<dbReference type="AlphaFoldDB" id="A0A143BHN7"/>
<protein>
    <submittedName>
        <fullName evidence="3">ATPase</fullName>
    </submittedName>
</protein>
<dbReference type="SUPFAM" id="SSF55961">
    <property type="entry name" value="Bet v1-like"/>
    <property type="match status" value="2"/>
</dbReference>
<evidence type="ECO:0000313" key="3">
    <source>
        <dbReference type="EMBL" id="AMW03924.1"/>
    </source>
</evidence>
<feature type="domain" description="Activator of Hsp90 ATPase homologue 1/2-like C-terminal" evidence="2">
    <location>
        <begin position="23"/>
        <end position="159"/>
    </location>
</feature>
<organism evidence="3 4">
    <name type="scientific">Gemmatimonas phototrophica</name>
    <dbReference type="NCBI Taxonomy" id="1379270"/>
    <lineage>
        <taxon>Bacteria</taxon>
        <taxon>Pseudomonadati</taxon>
        <taxon>Gemmatimonadota</taxon>
        <taxon>Gemmatimonadia</taxon>
        <taxon>Gemmatimonadales</taxon>
        <taxon>Gemmatimonadaceae</taxon>
        <taxon>Gemmatimonas</taxon>
    </lineage>
</organism>
<dbReference type="RefSeq" id="WP_026849202.1">
    <property type="nucleotide sequence ID" value="NZ_CP011454.1"/>
</dbReference>
<reference evidence="3 4" key="1">
    <citation type="journal article" date="2014" name="Proc. Natl. Acad. Sci. U.S.A.">
        <title>Functional type 2 photosynthetic reaction centers found in the rare bacterial phylum Gemmatimonadetes.</title>
        <authorList>
            <person name="Zeng Y."/>
            <person name="Feng F."/>
            <person name="Medova H."/>
            <person name="Dean J."/>
            <person name="Koblizek M."/>
        </authorList>
    </citation>
    <scope>NUCLEOTIDE SEQUENCE [LARGE SCALE GENOMIC DNA]</scope>
    <source>
        <strain evidence="3 4">AP64</strain>
    </source>
</reference>
<dbReference type="InterPro" id="IPR013538">
    <property type="entry name" value="ASHA1/2-like_C"/>
</dbReference>
<feature type="domain" description="Activator of Hsp90 ATPase homologue 1/2-like C-terminal" evidence="2">
    <location>
        <begin position="190"/>
        <end position="321"/>
    </location>
</feature>
<sequence>MPITEVVSNAEALTLSIVADYPVPLARLWDAYADPRKLERFWGPREWPATFTRHDMAVGGYSHYHMTGPDGTISRGWFRFLTITPHQLIEVEDGFADEHGQPNTDLPGMRMTFMFEATETGSRFRSVTYFNSVEEMEKLVEMGMMEGMRSAMSQIDDVLTDLATFAATLATHAQLLNDTQVRVSRVVRGTPAQLWRAHHEPALMQRWLTGPDGWTMPVCQVAKSVGERYRYEWASNDGAQRFGFEGELLESMAPHRAVTSEQMIGTDGPATRNEMTLTPVEGGTLLSILITYPSKELRDMILGTGMTTGMEASYARLEQELLAA</sequence>
<dbReference type="KEGG" id="gph:GEMMAAP_01850"/>
<evidence type="ECO:0000256" key="1">
    <source>
        <dbReference type="ARBA" id="ARBA00006817"/>
    </source>
</evidence>
<dbReference type="CDD" id="cd07814">
    <property type="entry name" value="SRPBCC_CalC_Aha1-like"/>
    <property type="match status" value="1"/>
</dbReference>
<dbReference type="eggNOG" id="COG3832">
    <property type="taxonomic scope" value="Bacteria"/>
</dbReference>
<accession>A0A143BHN7</accession>
<dbReference type="EMBL" id="CP011454">
    <property type="protein sequence ID" value="AMW03924.1"/>
    <property type="molecule type" value="Genomic_DNA"/>
</dbReference>
<proteinExistence type="inferred from homology"/>
<name>A0A143BHN7_9BACT</name>
<dbReference type="OrthoDB" id="9805228at2"/>
<dbReference type="Proteomes" id="UP000076404">
    <property type="component" value="Chromosome"/>
</dbReference>
<dbReference type="STRING" id="1379270.GEMMAAP_01850"/>
<evidence type="ECO:0000259" key="2">
    <source>
        <dbReference type="Pfam" id="PF08327"/>
    </source>
</evidence>